<dbReference type="GO" id="GO:0031201">
    <property type="term" value="C:SNARE complex"/>
    <property type="evidence" value="ECO:0007669"/>
    <property type="project" value="TreeGrafter"/>
</dbReference>
<dbReference type="GO" id="GO:0015031">
    <property type="term" value="P:protein transport"/>
    <property type="evidence" value="ECO:0007669"/>
    <property type="project" value="UniProtKB-KW"/>
</dbReference>
<keyword evidence="4 11" id="KW-0812">Transmembrane</keyword>
<name>A0A3N4ITQ4_ASCIM</name>
<feature type="compositionally biased region" description="Acidic residues" evidence="10">
    <location>
        <begin position="132"/>
        <end position="146"/>
    </location>
</feature>
<accession>A0A3N4ITQ4</accession>
<keyword evidence="13" id="KW-1185">Reference proteome</keyword>
<evidence type="ECO:0000256" key="4">
    <source>
        <dbReference type="ARBA" id="ARBA00022692"/>
    </source>
</evidence>
<evidence type="ECO:0000313" key="13">
    <source>
        <dbReference type="Proteomes" id="UP000275078"/>
    </source>
</evidence>
<gene>
    <name evidence="12" type="ORF">BJ508DRAFT_371939</name>
</gene>
<evidence type="ECO:0000256" key="3">
    <source>
        <dbReference type="ARBA" id="ARBA00022448"/>
    </source>
</evidence>
<dbReference type="PANTHER" id="PTHR13050">
    <property type="entry name" value="USE1-LIKE PROTEIN"/>
    <property type="match status" value="1"/>
</dbReference>
<evidence type="ECO:0000256" key="2">
    <source>
        <dbReference type="ARBA" id="ARBA00007891"/>
    </source>
</evidence>
<evidence type="ECO:0000256" key="10">
    <source>
        <dbReference type="SAM" id="MobiDB-lite"/>
    </source>
</evidence>
<dbReference type="OrthoDB" id="3231855at2759"/>
<keyword evidence="3" id="KW-0813">Transport</keyword>
<organism evidence="12 13">
    <name type="scientific">Ascobolus immersus RN42</name>
    <dbReference type="NCBI Taxonomy" id="1160509"/>
    <lineage>
        <taxon>Eukaryota</taxon>
        <taxon>Fungi</taxon>
        <taxon>Dikarya</taxon>
        <taxon>Ascomycota</taxon>
        <taxon>Pezizomycotina</taxon>
        <taxon>Pezizomycetes</taxon>
        <taxon>Pezizales</taxon>
        <taxon>Ascobolaceae</taxon>
        <taxon>Ascobolus</taxon>
    </lineage>
</organism>
<evidence type="ECO:0000256" key="5">
    <source>
        <dbReference type="ARBA" id="ARBA00022824"/>
    </source>
</evidence>
<evidence type="ECO:0000256" key="6">
    <source>
        <dbReference type="ARBA" id="ARBA00022892"/>
    </source>
</evidence>
<dbReference type="GO" id="GO:0006890">
    <property type="term" value="P:retrograde vesicle-mediated transport, Golgi to endoplasmic reticulum"/>
    <property type="evidence" value="ECO:0007669"/>
    <property type="project" value="TreeGrafter"/>
</dbReference>
<dbReference type="AlphaFoldDB" id="A0A3N4ITQ4"/>
<feature type="transmembrane region" description="Helical" evidence="11">
    <location>
        <begin position="280"/>
        <end position="304"/>
    </location>
</feature>
<feature type="compositionally biased region" description="Low complexity" evidence="10">
    <location>
        <begin position="177"/>
        <end position="186"/>
    </location>
</feature>
<proteinExistence type="inferred from homology"/>
<evidence type="ECO:0000256" key="9">
    <source>
        <dbReference type="ARBA" id="ARBA00023136"/>
    </source>
</evidence>
<evidence type="ECO:0000256" key="7">
    <source>
        <dbReference type="ARBA" id="ARBA00022927"/>
    </source>
</evidence>
<dbReference type="PANTHER" id="PTHR13050:SF7">
    <property type="entry name" value="VESICLE TRANSPORT PROTEIN USE1"/>
    <property type="match status" value="1"/>
</dbReference>
<dbReference type="GO" id="GO:0005789">
    <property type="term" value="C:endoplasmic reticulum membrane"/>
    <property type="evidence" value="ECO:0007669"/>
    <property type="project" value="UniProtKB-SubCell"/>
</dbReference>
<keyword evidence="7" id="KW-0653">Protein transport</keyword>
<keyword evidence="6" id="KW-0931">ER-Golgi transport</keyword>
<dbReference type="GO" id="GO:0005484">
    <property type="term" value="F:SNAP receptor activity"/>
    <property type="evidence" value="ECO:0007669"/>
    <property type="project" value="TreeGrafter"/>
</dbReference>
<evidence type="ECO:0000256" key="11">
    <source>
        <dbReference type="SAM" id="Phobius"/>
    </source>
</evidence>
<evidence type="ECO:0008006" key="14">
    <source>
        <dbReference type="Google" id="ProtNLM"/>
    </source>
</evidence>
<comment type="similarity">
    <text evidence="2">Belongs to the USE1 family.</text>
</comment>
<evidence type="ECO:0000256" key="8">
    <source>
        <dbReference type="ARBA" id="ARBA00022989"/>
    </source>
</evidence>
<dbReference type="EMBL" id="ML119646">
    <property type="protein sequence ID" value="RPA87651.1"/>
    <property type="molecule type" value="Genomic_DNA"/>
</dbReference>
<keyword evidence="8 11" id="KW-1133">Transmembrane helix</keyword>
<keyword evidence="5" id="KW-0256">Endoplasmic reticulum</keyword>
<keyword evidence="9 11" id="KW-0472">Membrane</keyword>
<protein>
    <recommendedName>
        <fullName evidence="14">t-SNARE coiled-coil homology domain-containing protein</fullName>
    </recommendedName>
</protein>
<dbReference type="STRING" id="1160509.A0A3N4ITQ4"/>
<evidence type="ECO:0000313" key="12">
    <source>
        <dbReference type="EMBL" id="RPA87651.1"/>
    </source>
</evidence>
<evidence type="ECO:0000256" key="1">
    <source>
        <dbReference type="ARBA" id="ARBA00004163"/>
    </source>
</evidence>
<sequence>MARPMPASPSTVAATNLTRLLSRLSQRLGATSPTTSPNPSLSTLSLSSSTTSLSSLNSLTSAPITPFELQKLHQNLEHAKSLLAQLEKGISAQADGLRLREDCVRWRGSVRDLEEKLWVLEEQEKKERAELLEEDEDEDESDEEVEEPTRPTVSIPESQHQSVAPPVETKPEPEPQPTQTTTMTSQLRNRNKAPATTSKTGLAITPAAILEAQQSEQDALTAELVKMAQALKQSSIQFGQDLEDEKPLLEQAVEGLDKNMMGMEMTGGKMKVLKKDQSLGFLRTMINMAVCVALMLAILLVLSLPKLRF</sequence>
<comment type="subcellular location">
    <subcellularLocation>
        <location evidence="1">Endoplasmic reticulum membrane</location>
        <topology evidence="1">Single-pass type IV membrane protein</topology>
    </subcellularLocation>
</comment>
<feature type="compositionally biased region" description="Polar residues" evidence="10">
    <location>
        <begin position="151"/>
        <end position="162"/>
    </location>
</feature>
<dbReference type="Proteomes" id="UP000275078">
    <property type="component" value="Unassembled WGS sequence"/>
</dbReference>
<feature type="region of interest" description="Disordered" evidence="10">
    <location>
        <begin position="128"/>
        <end position="200"/>
    </location>
</feature>
<reference evidence="12 13" key="1">
    <citation type="journal article" date="2018" name="Nat. Ecol. Evol.">
        <title>Pezizomycetes genomes reveal the molecular basis of ectomycorrhizal truffle lifestyle.</title>
        <authorList>
            <person name="Murat C."/>
            <person name="Payen T."/>
            <person name="Noel B."/>
            <person name="Kuo A."/>
            <person name="Morin E."/>
            <person name="Chen J."/>
            <person name="Kohler A."/>
            <person name="Krizsan K."/>
            <person name="Balestrini R."/>
            <person name="Da Silva C."/>
            <person name="Montanini B."/>
            <person name="Hainaut M."/>
            <person name="Levati E."/>
            <person name="Barry K.W."/>
            <person name="Belfiori B."/>
            <person name="Cichocki N."/>
            <person name="Clum A."/>
            <person name="Dockter R.B."/>
            <person name="Fauchery L."/>
            <person name="Guy J."/>
            <person name="Iotti M."/>
            <person name="Le Tacon F."/>
            <person name="Lindquist E.A."/>
            <person name="Lipzen A."/>
            <person name="Malagnac F."/>
            <person name="Mello A."/>
            <person name="Molinier V."/>
            <person name="Miyauchi S."/>
            <person name="Poulain J."/>
            <person name="Riccioni C."/>
            <person name="Rubini A."/>
            <person name="Sitrit Y."/>
            <person name="Splivallo R."/>
            <person name="Traeger S."/>
            <person name="Wang M."/>
            <person name="Zifcakova L."/>
            <person name="Wipf D."/>
            <person name="Zambonelli A."/>
            <person name="Paolocci F."/>
            <person name="Nowrousian M."/>
            <person name="Ottonello S."/>
            <person name="Baldrian P."/>
            <person name="Spatafora J.W."/>
            <person name="Henrissat B."/>
            <person name="Nagy L.G."/>
            <person name="Aury J.M."/>
            <person name="Wincker P."/>
            <person name="Grigoriev I.V."/>
            <person name="Bonfante P."/>
            <person name="Martin F.M."/>
        </authorList>
    </citation>
    <scope>NUCLEOTIDE SEQUENCE [LARGE SCALE GENOMIC DNA]</scope>
    <source>
        <strain evidence="12 13">RN42</strain>
    </source>
</reference>
<dbReference type="InterPro" id="IPR019150">
    <property type="entry name" value="Vesicle_transport_protein_Use1"/>
</dbReference>